<reference evidence="1 2" key="1">
    <citation type="submission" date="2023-08" db="EMBL/GenBank/DDBJ databases">
        <title>Black Yeasts Isolated from many extreme environments.</title>
        <authorList>
            <person name="Coleine C."/>
            <person name="Stajich J.E."/>
            <person name="Selbmann L."/>
        </authorList>
    </citation>
    <scope>NUCLEOTIDE SEQUENCE [LARGE SCALE GENOMIC DNA]</scope>
    <source>
        <strain evidence="1 2">CCFEE 5935</strain>
    </source>
</reference>
<dbReference type="EMBL" id="JAVRRT010000008">
    <property type="protein sequence ID" value="KAK5169891.1"/>
    <property type="molecule type" value="Genomic_DNA"/>
</dbReference>
<evidence type="ECO:0000313" key="2">
    <source>
        <dbReference type="Proteomes" id="UP001337655"/>
    </source>
</evidence>
<dbReference type="RefSeq" id="XP_064659237.1">
    <property type="nucleotide sequence ID" value="XM_064803112.1"/>
</dbReference>
<comment type="caution">
    <text evidence="1">The sequence shown here is derived from an EMBL/GenBank/DDBJ whole genome shotgun (WGS) entry which is preliminary data.</text>
</comment>
<gene>
    <name evidence="1" type="ORF">LTR77_005869</name>
</gene>
<evidence type="ECO:0000313" key="1">
    <source>
        <dbReference type="EMBL" id="KAK5169891.1"/>
    </source>
</evidence>
<dbReference type="AlphaFoldDB" id="A0AAV9P9M3"/>
<sequence>MAYPHPGVVQAAQDPSNGIMQPNELSGIDIYSIRASVPSPFINVLCATGINESSLAPLVYAKWANASLPVNMRTLPNQVDTPDPYLGGTEFDSLFEGGPDYGLSKWPPVFPKLPAEYNTIANDTTGCDYGRNAVYVLGKGGDLVTNNFALCELRVGQTPACSTQYNASSNVATLEVICEDPNDQMSFLSSSPIAVSGNASYSNEWPKIASMWIRSINMDSGAVEPNSSNARLWPELLFAEPQYDWTGELVLDKNLPSPAEALAVMSGCTLLQSAQDAPFVEFWNYSGFGNMLELPTRQWFTASVHQQQYASGGTAGYEQAFNVVLFAVFFINVRILVYWLWHRVWYIDFSDPRILLGLAMNSHPNRQLAESSLRNSPCEGPRYDQFWKVQENADGLVHMVSPSLESKCGQRSLISSWKPRTPKVFSQLVQTVTSPVSIVKEKFGSFSRLKG</sequence>
<dbReference type="Proteomes" id="UP001337655">
    <property type="component" value="Unassembled WGS sequence"/>
</dbReference>
<accession>A0AAV9P9M3</accession>
<dbReference type="GeneID" id="89927210"/>
<organism evidence="1 2">
    <name type="scientific">Saxophila tyrrhenica</name>
    <dbReference type="NCBI Taxonomy" id="1690608"/>
    <lineage>
        <taxon>Eukaryota</taxon>
        <taxon>Fungi</taxon>
        <taxon>Dikarya</taxon>
        <taxon>Ascomycota</taxon>
        <taxon>Pezizomycotina</taxon>
        <taxon>Dothideomycetes</taxon>
        <taxon>Dothideomycetidae</taxon>
        <taxon>Mycosphaerellales</taxon>
        <taxon>Extremaceae</taxon>
        <taxon>Saxophila</taxon>
    </lineage>
</organism>
<keyword evidence="2" id="KW-1185">Reference proteome</keyword>
<name>A0AAV9P9M3_9PEZI</name>
<protein>
    <submittedName>
        <fullName evidence="1">Uncharacterized protein</fullName>
    </submittedName>
</protein>
<proteinExistence type="predicted"/>